<reference evidence="1" key="1">
    <citation type="submission" date="2019-12" db="EMBL/GenBank/DDBJ databases">
        <title>Genome sequencing and annotation of Brassica cretica.</title>
        <authorList>
            <person name="Studholme D.J."/>
            <person name="Sarris P.F."/>
        </authorList>
    </citation>
    <scope>NUCLEOTIDE SEQUENCE</scope>
    <source>
        <strain evidence="1">PFS-102/07</strain>
        <tissue evidence="1">Leaf</tissue>
    </source>
</reference>
<proteinExistence type="predicted"/>
<protein>
    <submittedName>
        <fullName evidence="1">Uncharacterized protein</fullName>
    </submittedName>
</protein>
<dbReference type="EMBL" id="QGKY02002305">
    <property type="protein sequence ID" value="KAF2533229.1"/>
    <property type="molecule type" value="Genomic_DNA"/>
</dbReference>
<name>A0A8S9FJQ8_BRACR</name>
<gene>
    <name evidence="1" type="ORF">F2Q70_00031386</name>
</gene>
<accession>A0A8S9FJQ8</accession>
<sequence>MAATKMFFISGFDMQVFQIWKTSGTTCLLVVYNALDDFQEVFQTTSISVVWTSWKSSVLPESFSDLDLICKFFRSERLLGRLTGSPEDFLEVVWTSWKSFGLPGSRLDFLEVVFNLMVLIFHSFKGFSDLEDFWDDLHVIRLKYNALDDFQEIWKTSGTTYRLVVYNALDDFHFSRLDFHFSRLDFLEVVWTSWKSSRLPGSLLTKSPFHNRSERFDKFLYLIFLHLVFNQIVLIFHSFKGFSDLEDFWDDLPVIRLKYNALDDFQEVFQATSISVVWTSWKSSHEVFNQIVLIFHSFKGFSDLEDFWDNLPVSRLKYNALDDFQEVFQTTSISVFWTFWKSSGLPGSLLTKSSSKSSGVQACLCRGMIYNSSVCGFSDLEDFWDDLPVSRLKYNALDEFQKVFQTTSISVVFNQMVLIFHSFKGFSDLEDFWDDLPVSRLKYNARDDFQEVFQTTSISVVWTSWKSSGLPGSLLTKSPFHNRSERFGFSDLEDFSDDLPVSLLKYNARDDFQEVFQTTSISVVWTSWKSSDEVFNQMVLIFHSFKDFSDLEDFWDDLPGSRLKYNALDDFQEVFQTTSISVVWTSGNRMDFLEVF</sequence>
<evidence type="ECO:0000313" key="1">
    <source>
        <dbReference type="EMBL" id="KAF2533229.1"/>
    </source>
</evidence>
<comment type="caution">
    <text evidence="1">The sequence shown here is derived from an EMBL/GenBank/DDBJ whole genome shotgun (WGS) entry which is preliminary data.</text>
</comment>
<organism evidence="1">
    <name type="scientific">Brassica cretica</name>
    <name type="common">Mustard</name>
    <dbReference type="NCBI Taxonomy" id="69181"/>
    <lineage>
        <taxon>Eukaryota</taxon>
        <taxon>Viridiplantae</taxon>
        <taxon>Streptophyta</taxon>
        <taxon>Embryophyta</taxon>
        <taxon>Tracheophyta</taxon>
        <taxon>Spermatophyta</taxon>
        <taxon>Magnoliopsida</taxon>
        <taxon>eudicotyledons</taxon>
        <taxon>Gunneridae</taxon>
        <taxon>Pentapetalae</taxon>
        <taxon>rosids</taxon>
        <taxon>malvids</taxon>
        <taxon>Brassicales</taxon>
        <taxon>Brassicaceae</taxon>
        <taxon>Brassiceae</taxon>
        <taxon>Brassica</taxon>
    </lineage>
</organism>
<dbReference type="AlphaFoldDB" id="A0A8S9FJQ8"/>